<protein>
    <recommendedName>
        <fullName evidence="3">DUF1419 domain-containing protein</fullName>
    </recommendedName>
</protein>
<proteinExistence type="predicted"/>
<evidence type="ECO:0000313" key="1">
    <source>
        <dbReference type="EMBL" id="SHF55547.1"/>
    </source>
</evidence>
<dbReference type="EMBL" id="FQVC01000009">
    <property type="protein sequence ID" value="SHF55547.1"/>
    <property type="molecule type" value="Genomic_DNA"/>
</dbReference>
<evidence type="ECO:0000313" key="2">
    <source>
        <dbReference type="Proteomes" id="UP000184533"/>
    </source>
</evidence>
<sequence>MITSASFRKIFQGVATRRQMFELFDRHAQAPMSKARYTGRLYDGEWFEIGRAEYDYMFEILPPLWMRGEMFAMREFMAGSITSVFFALGMNGRIRYFHGYCDMLAKGSAERLRDIIRARERQPELAMSRAEQLDHIWSTTPADYRGYAGEGWLEQHRDKPTILINGGARGAVLTLLEDLSPQHLQRLASLAEPVAA</sequence>
<dbReference type="InterPro" id="IPR009862">
    <property type="entry name" value="DUF1419"/>
</dbReference>
<reference evidence="1 2" key="1">
    <citation type="submission" date="2016-11" db="EMBL/GenBank/DDBJ databases">
        <authorList>
            <person name="Jaros S."/>
            <person name="Januszkiewicz K."/>
            <person name="Wedrychowicz H."/>
        </authorList>
    </citation>
    <scope>NUCLEOTIDE SEQUENCE [LARGE SCALE GENOMIC DNA]</scope>
    <source>
        <strain evidence="1 2">DSM 17137</strain>
    </source>
</reference>
<dbReference type="Pfam" id="PF07215">
    <property type="entry name" value="DUF1419"/>
    <property type="match status" value="1"/>
</dbReference>
<name>A0A1M5CLT6_9HYPH</name>
<gene>
    <name evidence="1" type="ORF">SAMN02745223_02969</name>
</gene>
<dbReference type="AlphaFoldDB" id="A0A1M5CLT6"/>
<accession>A0A1M5CLT6</accession>
<dbReference type="OrthoDB" id="8136593at2"/>
<organism evidence="1 2">
    <name type="scientific">Devosia limi DSM 17137</name>
    <dbReference type="NCBI Taxonomy" id="1121477"/>
    <lineage>
        <taxon>Bacteria</taxon>
        <taxon>Pseudomonadati</taxon>
        <taxon>Pseudomonadota</taxon>
        <taxon>Alphaproteobacteria</taxon>
        <taxon>Hyphomicrobiales</taxon>
        <taxon>Devosiaceae</taxon>
        <taxon>Devosia</taxon>
    </lineage>
</organism>
<evidence type="ECO:0008006" key="3">
    <source>
        <dbReference type="Google" id="ProtNLM"/>
    </source>
</evidence>
<dbReference type="RefSeq" id="WP_052950518.1">
    <property type="nucleotide sequence ID" value="NZ_FQVC01000009.1"/>
</dbReference>
<dbReference type="Proteomes" id="UP000184533">
    <property type="component" value="Unassembled WGS sequence"/>
</dbReference>